<sequence>MKKSKLTLAEHDVIAISSKVVSIWQGRCVPHVREEKDDLIKKEADWYLERDQTPGGAVIHTIKNNVLLPGAGVDPFGGWYVLLPQNPKETAEELLAWFKKAYDVKDLYLVITDSKSAPLRRGVTGYAVSWAGFEPLFDNRHRKDLLGADSGGSQVNVPDSLAAAAVLAMGEANEQTPLVRMRGVPYVSEVRAKREARFNEFEISKEEDMYAPFLKANWKRNK</sequence>
<comment type="caution">
    <text evidence="2">The sequence shown here is derived from an EMBL/GenBank/DDBJ whole genome shotgun (WGS) entry which is preliminary data.</text>
</comment>
<dbReference type="AlphaFoldDB" id="A0A1F6C2V6"/>
<organism evidence="2 3">
    <name type="scientific">Candidatus Kaiserbacteria bacterium RIFCSPHIGHO2_01_FULL_48_10</name>
    <dbReference type="NCBI Taxonomy" id="1798476"/>
    <lineage>
        <taxon>Bacteria</taxon>
        <taxon>Candidatus Kaiseribacteriota</taxon>
    </lineage>
</organism>
<feature type="domain" description="Coenzyme F420:L-glutamate ligase-like" evidence="1">
    <location>
        <begin position="2"/>
        <end position="183"/>
    </location>
</feature>
<protein>
    <recommendedName>
        <fullName evidence="1">Coenzyme F420:L-glutamate ligase-like domain-containing protein</fullName>
    </recommendedName>
</protein>
<dbReference type="GO" id="GO:0052618">
    <property type="term" value="F:coenzyme F420-0:L-glutamate ligase activity"/>
    <property type="evidence" value="ECO:0007669"/>
    <property type="project" value="TreeGrafter"/>
</dbReference>
<evidence type="ECO:0000259" key="1">
    <source>
        <dbReference type="Pfam" id="PF01996"/>
    </source>
</evidence>
<dbReference type="PANTHER" id="PTHR47917">
    <property type="match status" value="1"/>
</dbReference>
<gene>
    <name evidence="2" type="ORF">A2841_03200</name>
</gene>
<dbReference type="Proteomes" id="UP000178249">
    <property type="component" value="Unassembled WGS sequence"/>
</dbReference>
<evidence type="ECO:0000313" key="3">
    <source>
        <dbReference type="Proteomes" id="UP000178249"/>
    </source>
</evidence>
<reference evidence="2 3" key="1">
    <citation type="journal article" date="2016" name="Nat. Commun.">
        <title>Thousands of microbial genomes shed light on interconnected biogeochemical processes in an aquifer system.</title>
        <authorList>
            <person name="Anantharaman K."/>
            <person name="Brown C.T."/>
            <person name="Hug L.A."/>
            <person name="Sharon I."/>
            <person name="Castelle C.J."/>
            <person name="Probst A.J."/>
            <person name="Thomas B.C."/>
            <person name="Singh A."/>
            <person name="Wilkins M.J."/>
            <person name="Karaoz U."/>
            <person name="Brodie E.L."/>
            <person name="Williams K.H."/>
            <person name="Hubbard S.S."/>
            <person name="Banfield J.F."/>
        </authorList>
    </citation>
    <scope>NUCLEOTIDE SEQUENCE [LARGE SCALE GENOMIC DNA]</scope>
</reference>
<proteinExistence type="predicted"/>
<evidence type="ECO:0000313" key="2">
    <source>
        <dbReference type="EMBL" id="OGG43127.1"/>
    </source>
</evidence>
<accession>A0A1F6C2V6</accession>
<name>A0A1F6C2V6_9BACT</name>
<dbReference type="InterPro" id="IPR002847">
    <property type="entry name" value="F420-0_gamma-glut_ligase-dom"/>
</dbReference>
<dbReference type="PANTHER" id="PTHR47917:SF1">
    <property type="entry name" value="COENZYME F420:L-GLUTAMATE LIGASE"/>
    <property type="match status" value="1"/>
</dbReference>
<dbReference type="Gene3D" id="3.30.1330.100">
    <property type="entry name" value="CofE-like"/>
    <property type="match status" value="1"/>
</dbReference>
<dbReference type="Pfam" id="PF01996">
    <property type="entry name" value="F420_ligase"/>
    <property type="match status" value="1"/>
</dbReference>
<dbReference type="EMBL" id="MFKP01000052">
    <property type="protein sequence ID" value="OGG43127.1"/>
    <property type="molecule type" value="Genomic_DNA"/>
</dbReference>
<dbReference type="SUPFAM" id="SSF144010">
    <property type="entry name" value="CofE-like"/>
    <property type="match status" value="1"/>
</dbReference>